<name>A0ABR3V299_HUMIN</name>
<feature type="region of interest" description="Disordered" evidence="1">
    <location>
        <begin position="91"/>
        <end position="114"/>
    </location>
</feature>
<evidence type="ECO:0000313" key="2">
    <source>
        <dbReference type="EMBL" id="KAL1835531.1"/>
    </source>
</evidence>
<feature type="region of interest" description="Disordered" evidence="1">
    <location>
        <begin position="1"/>
        <end position="20"/>
    </location>
</feature>
<dbReference type="PANTHER" id="PTHR31793">
    <property type="entry name" value="4-HYDROXYBENZOYL-COA THIOESTERASE FAMILY MEMBER"/>
    <property type="match status" value="1"/>
</dbReference>
<dbReference type="Gene3D" id="3.10.129.10">
    <property type="entry name" value="Hotdog Thioesterase"/>
    <property type="match status" value="1"/>
</dbReference>
<dbReference type="InterPro" id="IPR029069">
    <property type="entry name" value="HotDog_dom_sf"/>
</dbReference>
<dbReference type="Proteomes" id="UP001583172">
    <property type="component" value="Unassembled WGS sequence"/>
</dbReference>
<evidence type="ECO:0008006" key="4">
    <source>
        <dbReference type="Google" id="ProtNLM"/>
    </source>
</evidence>
<organism evidence="2 3">
    <name type="scientific">Humicola insolens</name>
    <name type="common">Soft-rot fungus</name>
    <dbReference type="NCBI Taxonomy" id="85995"/>
    <lineage>
        <taxon>Eukaryota</taxon>
        <taxon>Fungi</taxon>
        <taxon>Dikarya</taxon>
        <taxon>Ascomycota</taxon>
        <taxon>Pezizomycotina</taxon>
        <taxon>Sordariomycetes</taxon>
        <taxon>Sordariomycetidae</taxon>
        <taxon>Sordariales</taxon>
        <taxon>Chaetomiaceae</taxon>
        <taxon>Mycothermus</taxon>
    </lineage>
</organism>
<dbReference type="EMBL" id="JAZGSY010000617">
    <property type="protein sequence ID" value="KAL1835531.1"/>
    <property type="molecule type" value="Genomic_DNA"/>
</dbReference>
<gene>
    <name evidence="2" type="ORF">VTJ49DRAFT_6535</name>
</gene>
<evidence type="ECO:0000256" key="1">
    <source>
        <dbReference type="SAM" id="MobiDB-lite"/>
    </source>
</evidence>
<reference evidence="2 3" key="1">
    <citation type="journal article" date="2024" name="Commun. Biol.">
        <title>Comparative genomic analysis of thermophilic fungi reveals convergent evolutionary adaptations and gene losses.</title>
        <authorList>
            <person name="Steindorff A.S."/>
            <person name="Aguilar-Pontes M.V."/>
            <person name="Robinson A.J."/>
            <person name="Andreopoulos B."/>
            <person name="LaButti K."/>
            <person name="Kuo A."/>
            <person name="Mondo S."/>
            <person name="Riley R."/>
            <person name="Otillar R."/>
            <person name="Haridas S."/>
            <person name="Lipzen A."/>
            <person name="Grimwood J."/>
            <person name="Schmutz J."/>
            <person name="Clum A."/>
            <person name="Reid I.D."/>
            <person name="Moisan M.C."/>
            <person name="Butler G."/>
            <person name="Nguyen T.T.M."/>
            <person name="Dewar K."/>
            <person name="Conant G."/>
            <person name="Drula E."/>
            <person name="Henrissat B."/>
            <person name="Hansel C."/>
            <person name="Singer S."/>
            <person name="Hutchinson M.I."/>
            <person name="de Vries R.P."/>
            <person name="Natvig D.O."/>
            <person name="Powell A.J."/>
            <person name="Tsang A."/>
            <person name="Grigoriev I.V."/>
        </authorList>
    </citation>
    <scope>NUCLEOTIDE SEQUENCE [LARGE SCALE GENOMIC DNA]</scope>
    <source>
        <strain evidence="2 3">CBS 620.91</strain>
    </source>
</reference>
<feature type="compositionally biased region" description="Low complexity" evidence="1">
    <location>
        <begin position="91"/>
        <end position="106"/>
    </location>
</feature>
<accession>A0ABR3V299</accession>
<comment type="caution">
    <text evidence="2">The sequence shown here is derived from an EMBL/GenBank/DDBJ whole genome shotgun (WGS) entry which is preliminary data.</text>
</comment>
<dbReference type="CDD" id="cd00586">
    <property type="entry name" value="4HBT"/>
    <property type="match status" value="1"/>
</dbReference>
<feature type="region of interest" description="Disordered" evidence="1">
    <location>
        <begin position="29"/>
        <end position="55"/>
    </location>
</feature>
<dbReference type="PANTHER" id="PTHR31793:SF39">
    <property type="entry name" value="THIOESTERASE_THIOL ESTER DEHYDRASE-ISOMERASE"/>
    <property type="match status" value="1"/>
</dbReference>
<keyword evidence="3" id="KW-1185">Reference proteome</keyword>
<dbReference type="Pfam" id="PF13279">
    <property type="entry name" value="4HBT_2"/>
    <property type="match status" value="1"/>
</dbReference>
<proteinExistence type="predicted"/>
<sequence length="364" mass="40646">MMRIAGQAPPLSGFGIPALPAVPRETEPIATAPSMEPGDSDLHQQQPTMNSMSTTFLSPGGSARVWLASARPLTQRPLFLAISSSRLFSSKNNSELSPSTPDASSSLPPPPPQRWISDLRVRVGKCLMFGCNETQIARAALVMRALATEWRDLLAGSEGYLTGGRGGLDGREIAWGEQDTFGHVNNVNYFRYAESARVNWVTNFAVHDPENREQWLELMTPKSTGLIMRGIKADFKFPLVYPDKISVYHRLSSPPLPEVTNLNQGESQPPSFFTLTSLVLSHNHRRIACRLEEDIVIYDYIRGAKTAMPPFMSRVLEGVWREQERETRRARERVWELVAAVDGLERETWNREGAVEDLGTAKRT</sequence>
<feature type="compositionally biased region" description="Polar residues" evidence="1">
    <location>
        <begin position="43"/>
        <end position="55"/>
    </location>
</feature>
<dbReference type="InterPro" id="IPR050563">
    <property type="entry name" value="4-hydroxybenzoyl-CoA_TE"/>
</dbReference>
<protein>
    <recommendedName>
        <fullName evidence="4">Thioesterase/thiol ester dehydrase-isomerase</fullName>
    </recommendedName>
</protein>
<evidence type="ECO:0000313" key="3">
    <source>
        <dbReference type="Proteomes" id="UP001583172"/>
    </source>
</evidence>
<dbReference type="SUPFAM" id="SSF54637">
    <property type="entry name" value="Thioesterase/thiol ester dehydrase-isomerase"/>
    <property type="match status" value="1"/>
</dbReference>